<keyword evidence="2" id="KW-0808">Transferase</keyword>
<keyword evidence="2" id="KW-0418">Kinase</keyword>
<dbReference type="Proteomes" id="UP000245207">
    <property type="component" value="Unassembled WGS sequence"/>
</dbReference>
<reference evidence="2 3" key="1">
    <citation type="journal article" date="2018" name="Mol. Plant">
        <title>The genome of Artemisia annua provides insight into the evolution of Asteraceae family and artemisinin biosynthesis.</title>
        <authorList>
            <person name="Shen Q."/>
            <person name="Zhang L."/>
            <person name="Liao Z."/>
            <person name="Wang S."/>
            <person name="Yan T."/>
            <person name="Shi P."/>
            <person name="Liu M."/>
            <person name="Fu X."/>
            <person name="Pan Q."/>
            <person name="Wang Y."/>
            <person name="Lv Z."/>
            <person name="Lu X."/>
            <person name="Zhang F."/>
            <person name="Jiang W."/>
            <person name="Ma Y."/>
            <person name="Chen M."/>
            <person name="Hao X."/>
            <person name="Li L."/>
            <person name="Tang Y."/>
            <person name="Lv G."/>
            <person name="Zhou Y."/>
            <person name="Sun X."/>
            <person name="Brodelius P.E."/>
            <person name="Rose J.K.C."/>
            <person name="Tang K."/>
        </authorList>
    </citation>
    <scope>NUCLEOTIDE SEQUENCE [LARGE SCALE GENOMIC DNA]</scope>
    <source>
        <strain evidence="3">cv. Huhao1</strain>
        <tissue evidence="2">Leaf</tissue>
    </source>
</reference>
<dbReference type="SUPFAM" id="SSF52058">
    <property type="entry name" value="L domain-like"/>
    <property type="match status" value="1"/>
</dbReference>
<dbReference type="PANTHER" id="PTHR47988">
    <property type="entry name" value="SOMATIC EMBRYOGENESIS RECEPTOR KINASE 1"/>
    <property type="match status" value="1"/>
</dbReference>
<keyword evidence="2" id="KW-0675">Receptor</keyword>
<evidence type="ECO:0000256" key="1">
    <source>
        <dbReference type="ARBA" id="ARBA00022729"/>
    </source>
</evidence>
<dbReference type="EMBL" id="PKPP01004529">
    <property type="protein sequence ID" value="PWA63922.1"/>
    <property type="molecule type" value="Genomic_DNA"/>
</dbReference>
<organism evidence="2 3">
    <name type="scientific">Artemisia annua</name>
    <name type="common">Sweet wormwood</name>
    <dbReference type="NCBI Taxonomy" id="35608"/>
    <lineage>
        <taxon>Eukaryota</taxon>
        <taxon>Viridiplantae</taxon>
        <taxon>Streptophyta</taxon>
        <taxon>Embryophyta</taxon>
        <taxon>Tracheophyta</taxon>
        <taxon>Spermatophyta</taxon>
        <taxon>Magnoliopsida</taxon>
        <taxon>eudicotyledons</taxon>
        <taxon>Gunneridae</taxon>
        <taxon>Pentapetalae</taxon>
        <taxon>asterids</taxon>
        <taxon>campanulids</taxon>
        <taxon>Asterales</taxon>
        <taxon>Asteraceae</taxon>
        <taxon>Asteroideae</taxon>
        <taxon>Anthemideae</taxon>
        <taxon>Artemisiinae</taxon>
        <taxon>Artemisia</taxon>
    </lineage>
</organism>
<keyword evidence="3" id="KW-1185">Reference proteome</keyword>
<dbReference type="InterPro" id="IPR032675">
    <property type="entry name" value="LRR_dom_sf"/>
</dbReference>
<dbReference type="STRING" id="35608.A0A2U1MRR3"/>
<proteinExistence type="predicted"/>
<protein>
    <submittedName>
        <fullName evidence="2">BRI1-associated receptor kinase</fullName>
    </submittedName>
</protein>
<dbReference type="GO" id="GO:0016301">
    <property type="term" value="F:kinase activity"/>
    <property type="evidence" value="ECO:0007669"/>
    <property type="project" value="UniProtKB-KW"/>
</dbReference>
<keyword evidence="1" id="KW-0732">Signal</keyword>
<sequence>MRSTDRVASFIQHDKMLSDLSSNNLRGDVPVNGSFSVFTPIRLYFNIMANLASCSFGGNPNLRLPYKGGLGFVTETNHLTHLICKMTSEHDSRLNNNTLTGTIPILLTTITSLQVLDLSSNNLRGDVPVNGSFSIFTPIRLYFNIMANLASCSFGGNPNLRLPYKGGLGFVTETNHLTRKWYTTWKVDELSGYVKFIGFAEILLGMASIYANSTSGMRKNVSPSGMSKI</sequence>
<dbReference type="AlphaFoldDB" id="A0A2U1MRR3"/>
<comment type="caution">
    <text evidence="2">The sequence shown here is derived from an EMBL/GenBank/DDBJ whole genome shotgun (WGS) entry which is preliminary data.</text>
</comment>
<evidence type="ECO:0000313" key="3">
    <source>
        <dbReference type="Proteomes" id="UP000245207"/>
    </source>
</evidence>
<evidence type="ECO:0000313" key="2">
    <source>
        <dbReference type="EMBL" id="PWA63922.1"/>
    </source>
</evidence>
<name>A0A2U1MRR3_ARTAN</name>
<gene>
    <name evidence="2" type="ORF">CTI12_AA348960</name>
</gene>
<dbReference type="Gene3D" id="3.80.10.10">
    <property type="entry name" value="Ribonuclease Inhibitor"/>
    <property type="match status" value="1"/>
</dbReference>
<accession>A0A2U1MRR3</accession>